<proteinExistence type="predicted"/>
<dbReference type="EMBL" id="JAEHOE010000069">
    <property type="protein sequence ID" value="KAG2489776.1"/>
    <property type="molecule type" value="Genomic_DNA"/>
</dbReference>
<feature type="compositionally biased region" description="Acidic residues" evidence="1">
    <location>
        <begin position="64"/>
        <end position="75"/>
    </location>
</feature>
<feature type="compositionally biased region" description="Gly residues" evidence="1">
    <location>
        <begin position="53"/>
        <end position="62"/>
    </location>
</feature>
<evidence type="ECO:0000313" key="2">
    <source>
        <dbReference type="EMBL" id="KAG2489776.1"/>
    </source>
</evidence>
<keyword evidence="3" id="KW-1185">Reference proteome</keyword>
<dbReference type="Proteomes" id="UP000612055">
    <property type="component" value="Unassembled WGS sequence"/>
</dbReference>
<dbReference type="AlphaFoldDB" id="A0A836BUN9"/>
<evidence type="ECO:0000256" key="1">
    <source>
        <dbReference type="SAM" id="MobiDB-lite"/>
    </source>
</evidence>
<accession>A0A836BUN9</accession>
<protein>
    <submittedName>
        <fullName evidence="2">Uncharacterized protein</fullName>
    </submittedName>
</protein>
<comment type="caution">
    <text evidence="2">The sequence shown here is derived from an EMBL/GenBank/DDBJ whole genome shotgun (WGS) entry which is preliminary data.</text>
</comment>
<gene>
    <name evidence="2" type="ORF">HYH03_011727</name>
</gene>
<evidence type="ECO:0000313" key="3">
    <source>
        <dbReference type="Proteomes" id="UP000612055"/>
    </source>
</evidence>
<feature type="region of interest" description="Disordered" evidence="1">
    <location>
        <begin position="47"/>
        <end position="85"/>
    </location>
</feature>
<reference evidence="2" key="1">
    <citation type="journal article" date="2020" name="bioRxiv">
        <title>Comparative genomics of Chlamydomonas.</title>
        <authorList>
            <person name="Craig R.J."/>
            <person name="Hasan A.R."/>
            <person name="Ness R.W."/>
            <person name="Keightley P.D."/>
        </authorList>
    </citation>
    <scope>NUCLEOTIDE SEQUENCE</scope>
    <source>
        <strain evidence="2">CCAP 11/70</strain>
    </source>
</reference>
<organism evidence="2 3">
    <name type="scientific">Edaphochlamys debaryana</name>
    <dbReference type="NCBI Taxonomy" id="47281"/>
    <lineage>
        <taxon>Eukaryota</taxon>
        <taxon>Viridiplantae</taxon>
        <taxon>Chlorophyta</taxon>
        <taxon>core chlorophytes</taxon>
        <taxon>Chlorophyceae</taxon>
        <taxon>CS clade</taxon>
        <taxon>Chlamydomonadales</taxon>
        <taxon>Chlamydomonadales incertae sedis</taxon>
        <taxon>Edaphochlamys</taxon>
    </lineage>
</organism>
<sequence length="148" mass="15818">MYCSARPVAGGVAAPLLSAELLDEQFPAFCQAMKAVAAALQQEREEAEEALGVGVGGAGGEGSSSEDEEPAEDEGDKPQKPLPDSHVAWERISASAVLAQQMSEYIKLAQIVFVMAPGSRFFTGATFPYIEALKAWHAAKARYMQRKV</sequence>
<name>A0A836BUN9_9CHLO</name>